<gene>
    <name evidence="2" type="ORF">QJS35_11050</name>
</gene>
<name>A0ABV1KSR6_9BACL</name>
<sequence>MLRIAGILAVAGFIVALEIPGLMKKKQKRELWAFSILLMLGVGFGMISILLNNVPSPLSGITFVFKPLSDILSGIGLIK</sequence>
<keyword evidence="1" id="KW-0472">Membrane</keyword>
<evidence type="ECO:0000313" key="3">
    <source>
        <dbReference type="Proteomes" id="UP001493487"/>
    </source>
</evidence>
<keyword evidence="3" id="KW-1185">Reference proteome</keyword>
<protein>
    <submittedName>
        <fullName evidence="2">Uncharacterized protein</fullName>
    </submittedName>
</protein>
<dbReference type="RefSeq" id="WP_232185630.1">
    <property type="nucleotide sequence ID" value="NZ_JAIOAP010000005.1"/>
</dbReference>
<evidence type="ECO:0000313" key="2">
    <source>
        <dbReference type="EMBL" id="MEQ4482933.1"/>
    </source>
</evidence>
<reference evidence="2 3" key="1">
    <citation type="journal article" date="2023" name="Genome Announc.">
        <title>Pan-Genome Analyses of the Genus Cohnella and Proposal of the Novel Species Cohnella silvisoli sp. nov., Isolated from Forest Soil.</title>
        <authorList>
            <person name="Wang C."/>
            <person name="Mao L."/>
            <person name="Bao G."/>
            <person name="Zhu H."/>
        </authorList>
    </citation>
    <scope>NUCLEOTIDE SEQUENCE [LARGE SCALE GENOMIC DNA]</scope>
    <source>
        <strain evidence="2 3">NL03-T5-1</strain>
    </source>
</reference>
<keyword evidence="1" id="KW-1133">Transmembrane helix</keyword>
<keyword evidence="1" id="KW-0812">Transmembrane</keyword>
<evidence type="ECO:0000256" key="1">
    <source>
        <dbReference type="SAM" id="Phobius"/>
    </source>
</evidence>
<organism evidence="2 3">
    <name type="scientific">Cohnella silvisoli</name>
    <dbReference type="NCBI Taxonomy" id="2873699"/>
    <lineage>
        <taxon>Bacteria</taxon>
        <taxon>Bacillati</taxon>
        <taxon>Bacillota</taxon>
        <taxon>Bacilli</taxon>
        <taxon>Bacillales</taxon>
        <taxon>Paenibacillaceae</taxon>
        <taxon>Cohnella</taxon>
    </lineage>
</organism>
<proteinExistence type="predicted"/>
<dbReference type="Proteomes" id="UP001493487">
    <property type="component" value="Unassembled WGS sequence"/>
</dbReference>
<feature type="transmembrane region" description="Helical" evidence="1">
    <location>
        <begin position="32"/>
        <end position="51"/>
    </location>
</feature>
<comment type="caution">
    <text evidence="2">The sequence shown here is derived from an EMBL/GenBank/DDBJ whole genome shotgun (WGS) entry which is preliminary data.</text>
</comment>
<dbReference type="EMBL" id="JASKHM010000005">
    <property type="protein sequence ID" value="MEQ4482933.1"/>
    <property type="molecule type" value="Genomic_DNA"/>
</dbReference>
<accession>A0ABV1KSR6</accession>